<sequence>MKKSLSSSVTAVSLVWMGLVFPCTASAAVRQVPQVAQATPQVAQIVVNGHVWSDNVPFVVRNGTDWLPLDVLMQALTASGLQAEYDGRSLLIKNLANLALESLSTPQANTIHMAMDAYVLTNVPVLTWTSNSGKQTYVPVPSVIQVLTHSESGYFVTWKDHRLTLTNDMTGAPSLSEIERVMSQTTEIGDPTEHFMLIGKPVSITIGNGDTVTAAVGMRWPTADGYGQVVFFFHNHQFVGLDSDVEKTEIQSLRATQSGMAFEVTYADYAPDDPMYNPSLPPVTVTFGWDGSTFVPSGRESIPRGALNQLKVRVHRDIQPISYSGVPDEVRTAIRQALPKGGALVNRPGSSSPYLAVDLNADGQDEYVVAYRNGFTMGLLVMGESNGKWKVLWNKALAGTQLSELNAGPMTGDGTEEIAFQSYLGDGANNVLILKWVNGVVKPVLQVTGVADIGDFNQDGVMEVANWVHDTGPLEKIQLYAWDAAKGMYERANNDDFPRYFGGAPLAYDQWVRNSGEKNQVPPKMLDYALASTYEEMGLYNQAVMYAKLGLQQPARAYPENRAFQSILNQAMARQKQAAAYVHLPASVRRTVDRVLLKYSNFYNPPFASTPMVAMNKDGSWRVRVIGGMFHNLVDGRYVLASELAFTVSRDGSSATSLVARNALGQRVWLVNAVQ</sequence>
<evidence type="ECO:0000256" key="6">
    <source>
        <dbReference type="SAM" id="SignalP"/>
    </source>
</evidence>
<evidence type="ECO:0000256" key="1">
    <source>
        <dbReference type="ARBA" id="ARBA00022475"/>
    </source>
</evidence>
<feature type="chain" id="PRO_5037985996" description="Copper amine oxidase-like protein" evidence="6">
    <location>
        <begin position="28"/>
        <end position="675"/>
    </location>
</feature>
<dbReference type="Proteomes" id="UP000637695">
    <property type="component" value="Unassembled WGS sequence"/>
</dbReference>
<dbReference type="SUPFAM" id="SSF69318">
    <property type="entry name" value="Integrin alpha N-terminal domain"/>
    <property type="match status" value="1"/>
</dbReference>
<evidence type="ECO:0008006" key="9">
    <source>
        <dbReference type="Google" id="ProtNLM"/>
    </source>
</evidence>
<dbReference type="InterPro" id="IPR028994">
    <property type="entry name" value="Integrin_alpha_N"/>
</dbReference>
<name>A0A917K6M7_9BACL</name>
<feature type="signal peptide" evidence="6">
    <location>
        <begin position="1"/>
        <end position="27"/>
    </location>
</feature>
<keyword evidence="8" id="KW-1185">Reference proteome</keyword>
<reference evidence="7" key="1">
    <citation type="journal article" date="2014" name="Int. J. Syst. Evol. Microbiol.">
        <title>Complete genome sequence of Corynebacterium casei LMG S-19264T (=DSM 44701T), isolated from a smear-ripened cheese.</title>
        <authorList>
            <consortium name="US DOE Joint Genome Institute (JGI-PGF)"/>
            <person name="Walter F."/>
            <person name="Albersmeier A."/>
            <person name="Kalinowski J."/>
            <person name="Ruckert C."/>
        </authorList>
    </citation>
    <scope>NUCLEOTIDE SEQUENCE</scope>
    <source>
        <strain evidence="7">JCM 18487</strain>
    </source>
</reference>
<dbReference type="RefSeq" id="WP_188881573.1">
    <property type="nucleotide sequence ID" value="NZ_BMOY01000012.1"/>
</dbReference>
<evidence type="ECO:0000313" key="7">
    <source>
        <dbReference type="EMBL" id="GGJ02995.1"/>
    </source>
</evidence>
<protein>
    <recommendedName>
        <fullName evidence="9">Copper amine oxidase-like protein</fullName>
    </recommendedName>
</protein>
<proteinExistence type="predicted"/>
<evidence type="ECO:0000256" key="2">
    <source>
        <dbReference type="ARBA" id="ARBA00022729"/>
    </source>
</evidence>
<dbReference type="AlphaFoldDB" id="A0A917K6M7"/>
<keyword evidence="1" id="KW-1003">Cell membrane</keyword>
<comment type="caution">
    <text evidence="7">The sequence shown here is derived from an EMBL/GenBank/DDBJ whole genome shotgun (WGS) entry which is preliminary data.</text>
</comment>
<keyword evidence="5" id="KW-0449">Lipoprotein</keyword>
<dbReference type="InterPro" id="IPR025971">
    <property type="entry name" value="LppP/LprE"/>
</dbReference>
<keyword evidence="2 6" id="KW-0732">Signal</keyword>
<evidence type="ECO:0000256" key="4">
    <source>
        <dbReference type="ARBA" id="ARBA00023139"/>
    </source>
</evidence>
<evidence type="ECO:0000313" key="8">
    <source>
        <dbReference type="Proteomes" id="UP000637695"/>
    </source>
</evidence>
<evidence type="ECO:0000256" key="5">
    <source>
        <dbReference type="ARBA" id="ARBA00023288"/>
    </source>
</evidence>
<evidence type="ECO:0000256" key="3">
    <source>
        <dbReference type="ARBA" id="ARBA00023136"/>
    </source>
</evidence>
<keyword evidence="4" id="KW-0564">Palmitate</keyword>
<dbReference type="Pfam" id="PF14041">
    <property type="entry name" value="Lipoprotein_21"/>
    <property type="match status" value="1"/>
</dbReference>
<organism evidence="7 8">
    <name type="scientific">Alicyclobacillus cellulosilyticus</name>
    <dbReference type="NCBI Taxonomy" id="1003997"/>
    <lineage>
        <taxon>Bacteria</taxon>
        <taxon>Bacillati</taxon>
        <taxon>Bacillota</taxon>
        <taxon>Bacilli</taxon>
        <taxon>Bacillales</taxon>
        <taxon>Alicyclobacillaceae</taxon>
        <taxon>Alicyclobacillus</taxon>
    </lineage>
</organism>
<dbReference type="EMBL" id="BMOY01000012">
    <property type="protein sequence ID" value="GGJ02995.1"/>
    <property type="molecule type" value="Genomic_DNA"/>
</dbReference>
<gene>
    <name evidence="7" type="ORF">GCM10010885_10350</name>
</gene>
<keyword evidence="3" id="KW-0472">Membrane</keyword>
<reference evidence="7" key="2">
    <citation type="submission" date="2020-09" db="EMBL/GenBank/DDBJ databases">
        <authorList>
            <person name="Sun Q."/>
            <person name="Ohkuma M."/>
        </authorList>
    </citation>
    <scope>NUCLEOTIDE SEQUENCE</scope>
    <source>
        <strain evidence="7">JCM 18487</strain>
    </source>
</reference>
<accession>A0A917K6M7</accession>